<comment type="PTM">
    <text evidence="12">Upon Fe-S cluster removal intramolecular disulfide bonds are formed.</text>
</comment>
<keyword evidence="9 12" id="KW-0238">DNA-binding</keyword>
<dbReference type="GO" id="GO:0035731">
    <property type="term" value="F:dinitrosyl-iron complex binding"/>
    <property type="evidence" value="ECO:0007669"/>
    <property type="project" value="UniProtKB-UniRule"/>
</dbReference>
<evidence type="ECO:0000256" key="12">
    <source>
        <dbReference type="HAMAP-Rule" id="MF_01479"/>
    </source>
</evidence>
<protein>
    <recommendedName>
        <fullName evidence="12">Transcriptional regulator WhiB</fullName>
    </recommendedName>
</protein>
<dbReference type="GO" id="GO:0005737">
    <property type="term" value="C:cytoplasm"/>
    <property type="evidence" value="ECO:0007669"/>
    <property type="project" value="UniProtKB-SubCell"/>
</dbReference>
<keyword evidence="5 12" id="KW-0479">Metal-binding</keyword>
<evidence type="ECO:0000256" key="2">
    <source>
        <dbReference type="ARBA" id="ARBA00006597"/>
    </source>
</evidence>
<keyword evidence="11 12" id="KW-0804">Transcription</keyword>
<feature type="binding site" evidence="12">
    <location>
        <position position="56"/>
    </location>
    <ligand>
        <name>[4Fe-4S] cluster</name>
        <dbReference type="ChEBI" id="CHEBI:49883"/>
    </ligand>
</feature>
<feature type="binding site" evidence="12">
    <location>
        <position position="23"/>
    </location>
    <ligand>
        <name>[4Fe-4S] cluster</name>
        <dbReference type="ChEBI" id="CHEBI:49883"/>
    </ligand>
</feature>
<keyword evidence="8 12" id="KW-0805">Transcription regulation</keyword>
<dbReference type="GO" id="GO:0047134">
    <property type="term" value="F:protein-disulfide reductase [NAD(P)H] activity"/>
    <property type="evidence" value="ECO:0007669"/>
    <property type="project" value="TreeGrafter"/>
</dbReference>
<dbReference type="Proteomes" id="UP001180845">
    <property type="component" value="Unassembled WGS sequence"/>
</dbReference>
<keyword evidence="10 12" id="KW-1015">Disulfide bond</keyword>
<evidence type="ECO:0000313" key="15">
    <source>
        <dbReference type="Proteomes" id="UP001180845"/>
    </source>
</evidence>
<evidence type="ECO:0000256" key="9">
    <source>
        <dbReference type="ARBA" id="ARBA00023125"/>
    </source>
</evidence>
<dbReference type="Pfam" id="PF02467">
    <property type="entry name" value="Whib"/>
    <property type="match status" value="1"/>
</dbReference>
<reference evidence="14" key="1">
    <citation type="submission" date="2023-07" db="EMBL/GenBank/DDBJ databases">
        <title>Sequencing the genomes of 1000 actinobacteria strains.</title>
        <authorList>
            <person name="Klenk H.-P."/>
        </authorList>
    </citation>
    <scope>NUCLEOTIDE SEQUENCE</scope>
    <source>
        <strain evidence="14">DSM 45977</strain>
    </source>
</reference>
<dbReference type="GO" id="GO:0045454">
    <property type="term" value="P:cell redox homeostasis"/>
    <property type="evidence" value="ECO:0007669"/>
    <property type="project" value="TreeGrafter"/>
</dbReference>
<dbReference type="RefSeq" id="WP_310268075.1">
    <property type="nucleotide sequence ID" value="NZ_JAVDXW010000001.1"/>
</dbReference>
<dbReference type="GO" id="GO:0051539">
    <property type="term" value="F:4 iron, 4 sulfur cluster binding"/>
    <property type="evidence" value="ECO:0007669"/>
    <property type="project" value="UniProtKB-UniRule"/>
</dbReference>
<dbReference type="AlphaFoldDB" id="A0AAE3Z805"/>
<comment type="similarity">
    <text evidence="2 12">Belongs to the WhiB family.</text>
</comment>
<sequence length="100" mass="11150">MTTTTRLPVPHANNYDWQRDAACRRMGSEVFFHPENERGGARQARESQAKQVCARCPVAQACLEHALNVEEPYGVWGGLTEDERRHLLRTGKTGGLSLSA</sequence>
<evidence type="ECO:0000259" key="13">
    <source>
        <dbReference type="PROSITE" id="PS51674"/>
    </source>
</evidence>
<dbReference type="GO" id="GO:0046872">
    <property type="term" value="F:metal ion binding"/>
    <property type="evidence" value="ECO:0007669"/>
    <property type="project" value="UniProtKB-KW"/>
</dbReference>
<dbReference type="HAMAP" id="MF_01479">
    <property type="entry name" value="WhiB"/>
    <property type="match status" value="1"/>
</dbReference>
<evidence type="ECO:0000256" key="11">
    <source>
        <dbReference type="ARBA" id="ARBA00023163"/>
    </source>
</evidence>
<dbReference type="EMBL" id="JAVDXW010000001">
    <property type="protein sequence ID" value="MDR7300018.1"/>
    <property type="molecule type" value="Genomic_DNA"/>
</dbReference>
<organism evidence="14 15">
    <name type="scientific">Haloactinomyces albus</name>
    <dbReference type="NCBI Taxonomy" id="1352928"/>
    <lineage>
        <taxon>Bacteria</taxon>
        <taxon>Bacillati</taxon>
        <taxon>Actinomycetota</taxon>
        <taxon>Actinomycetes</taxon>
        <taxon>Actinopolysporales</taxon>
        <taxon>Actinopolysporaceae</taxon>
        <taxon>Haloactinomyces</taxon>
    </lineage>
</organism>
<comment type="function">
    <text evidence="12">Acts as a transcriptional regulator. Probably redox-responsive. The apo- but not holo-form probably binds DNA.</text>
</comment>
<evidence type="ECO:0000256" key="6">
    <source>
        <dbReference type="ARBA" id="ARBA00023004"/>
    </source>
</evidence>
<dbReference type="PROSITE" id="PS51674">
    <property type="entry name" value="4FE4S_WBL"/>
    <property type="match status" value="1"/>
</dbReference>
<keyword evidence="4 12" id="KW-0963">Cytoplasm</keyword>
<dbReference type="PANTHER" id="PTHR38839">
    <property type="entry name" value="TRANSCRIPTIONAL REGULATOR WHID-RELATED"/>
    <property type="match status" value="1"/>
</dbReference>
<keyword evidence="6 12" id="KW-0408">Iron</keyword>
<comment type="caution">
    <text evidence="14">The sequence shown here is derived from an EMBL/GenBank/DDBJ whole genome shotgun (WGS) entry which is preliminary data.</text>
</comment>
<proteinExistence type="inferred from homology"/>
<comment type="PTM">
    <text evidence="12">The Fe-S cluster can be nitrosylated by nitric oxide (NO).</text>
</comment>
<name>A0AAE3Z805_9ACTN</name>
<evidence type="ECO:0000256" key="4">
    <source>
        <dbReference type="ARBA" id="ARBA00022490"/>
    </source>
</evidence>
<feature type="domain" description="4Fe-4S Wbl-type" evidence="13">
    <location>
        <begin position="22"/>
        <end position="86"/>
    </location>
</feature>
<evidence type="ECO:0000256" key="5">
    <source>
        <dbReference type="ARBA" id="ARBA00022723"/>
    </source>
</evidence>
<comment type="cofactor">
    <cofactor evidence="12">
        <name>[4Fe-4S] cluster</name>
        <dbReference type="ChEBI" id="CHEBI:49883"/>
    </cofactor>
    <text evidence="12">Binds 1 [4Fe-4S] cluster per subunit. Following nitrosylation of the [4Fe-4S] cluster binds 1 [4Fe-8(NO)] cluster per subunit.</text>
</comment>
<keyword evidence="15" id="KW-1185">Reference proteome</keyword>
<keyword evidence="3 12" id="KW-0004">4Fe-4S</keyword>
<feature type="binding site" evidence="12">
    <location>
        <position position="62"/>
    </location>
    <ligand>
        <name>[4Fe-4S] cluster</name>
        <dbReference type="ChEBI" id="CHEBI:49883"/>
    </ligand>
</feature>
<dbReference type="PANTHER" id="PTHR38839:SF5">
    <property type="entry name" value="TRANSCRIPTIONAL REGULATOR WHID"/>
    <property type="match status" value="1"/>
</dbReference>
<evidence type="ECO:0000256" key="7">
    <source>
        <dbReference type="ARBA" id="ARBA00023014"/>
    </source>
</evidence>
<evidence type="ECO:0000256" key="1">
    <source>
        <dbReference type="ARBA" id="ARBA00004496"/>
    </source>
</evidence>
<comment type="subcellular location">
    <subcellularLocation>
        <location evidence="1 12">Cytoplasm</location>
    </subcellularLocation>
</comment>
<dbReference type="InterPro" id="IPR034768">
    <property type="entry name" value="4FE4S_WBL"/>
</dbReference>
<feature type="binding site" evidence="12">
    <location>
        <position position="53"/>
    </location>
    <ligand>
        <name>[4Fe-4S] cluster</name>
        <dbReference type="ChEBI" id="CHEBI:49883"/>
    </ligand>
</feature>
<dbReference type="GO" id="GO:0003677">
    <property type="term" value="F:DNA binding"/>
    <property type="evidence" value="ECO:0007669"/>
    <property type="project" value="UniProtKB-UniRule"/>
</dbReference>
<evidence type="ECO:0000256" key="8">
    <source>
        <dbReference type="ARBA" id="ARBA00023015"/>
    </source>
</evidence>
<dbReference type="InterPro" id="IPR003482">
    <property type="entry name" value="Whib"/>
</dbReference>
<evidence type="ECO:0000256" key="3">
    <source>
        <dbReference type="ARBA" id="ARBA00022485"/>
    </source>
</evidence>
<evidence type="ECO:0000313" key="14">
    <source>
        <dbReference type="EMBL" id="MDR7300018.1"/>
    </source>
</evidence>
<dbReference type="GO" id="GO:0045892">
    <property type="term" value="P:negative regulation of DNA-templated transcription"/>
    <property type="evidence" value="ECO:0007669"/>
    <property type="project" value="TreeGrafter"/>
</dbReference>
<evidence type="ECO:0000256" key="10">
    <source>
        <dbReference type="ARBA" id="ARBA00023157"/>
    </source>
</evidence>
<accession>A0AAE3Z805</accession>
<keyword evidence="7 12" id="KW-0411">Iron-sulfur</keyword>
<gene>
    <name evidence="12" type="primary">whiB</name>
    <name evidence="14" type="ORF">JOF55_000199</name>
</gene>